<dbReference type="Proteomes" id="UP000050535">
    <property type="component" value="Unassembled WGS sequence"/>
</dbReference>
<dbReference type="STRING" id="699431.SY89_00078"/>
<evidence type="ECO:0000313" key="9">
    <source>
        <dbReference type="EMBL" id="KPN29365.1"/>
    </source>
</evidence>
<dbReference type="PANTHER" id="PTHR42929:SF1">
    <property type="entry name" value="INNER MEMBRANE ABC TRANSPORTER PERMEASE PROTEIN YDCU-RELATED"/>
    <property type="match status" value="1"/>
</dbReference>
<keyword evidence="7 8" id="KW-0472">Membrane</keyword>
<evidence type="ECO:0000256" key="4">
    <source>
        <dbReference type="ARBA" id="ARBA00022475"/>
    </source>
</evidence>
<feature type="transmembrane region" description="Helical" evidence="8">
    <location>
        <begin position="20"/>
        <end position="41"/>
    </location>
</feature>
<keyword evidence="10" id="KW-1185">Reference proteome</keyword>
<keyword evidence="3" id="KW-0813">Transport</keyword>
<evidence type="ECO:0000256" key="7">
    <source>
        <dbReference type="ARBA" id="ARBA00023136"/>
    </source>
</evidence>
<evidence type="ECO:0000256" key="3">
    <source>
        <dbReference type="ARBA" id="ARBA00022448"/>
    </source>
</evidence>
<evidence type="ECO:0000256" key="6">
    <source>
        <dbReference type="ARBA" id="ARBA00022989"/>
    </source>
</evidence>
<keyword evidence="5 8" id="KW-0812">Transmembrane</keyword>
<comment type="caution">
    <text evidence="9">The sequence shown here is derived from an EMBL/GenBank/DDBJ whole genome shotgun (WGS) entry which is preliminary data.</text>
</comment>
<accession>A0A0P7FS01</accession>
<dbReference type="InterPro" id="IPR035906">
    <property type="entry name" value="MetI-like_sf"/>
</dbReference>
<comment type="subcellular location">
    <subcellularLocation>
        <location evidence="1">Cell membrane</location>
        <topology evidence="1">Multi-pass membrane protein</topology>
    </subcellularLocation>
</comment>
<name>A0A0P7FS01_9EURY</name>
<evidence type="ECO:0000313" key="10">
    <source>
        <dbReference type="Proteomes" id="UP000050535"/>
    </source>
</evidence>
<dbReference type="Gene3D" id="1.10.3720.10">
    <property type="entry name" value="MetI-like"/>
    <property type="match status" value="1"/>
</dbReference>
<dbReference type="SUPFAM" id="SSF161098">
    <property type="entry name" value="MetI-like"/>
    <property type="match status" value="1"/>
</dbReference>
<evidence type="ECO:0000256" key="1">
    <source>
        <dbReference type="ARBA" id="ARBA00004651"/>
    </source>
</evidence>
<reference evidence="10" key="1">
    <citation type="submission" date="2013-11" db="EMBL/GenBank/DDBJ databases">
        <authorList>
            <person name="Hoang H.T."/>
            <person name="Killian M.L."/>
            <person name="Madson D.M."/>
            <person name="Arruda P.H.E."/>
            <person name="Sun D."/>
            <person name="Schwartz K.J."/>
            <person name="Yoon K."/>
        </authorList>
    </citation>
    <scope>NUCLEOTIDE SEQUENCE [LARGE SCALE GENOMIC DNA]</scope>
    <source>
        <strain evidence="10">CDK2</strain>
    </source>
</reference>
<dbReference type="AlphaFoldDB" id="A0A0P7FS01"/>
<keyword evidence="6 8" id="KW-1133">Transmembrane helix</keyword>
<organism evidence="9 10">
    <name type="scientific">Halolamina pelagica</name>
    <dbReference type="NCBI Taxonomy" id="699431"/>
    <lineage>
        <taxon>Archaea</taxon>
        <taxon>Methanobacteriati</taxon>
        <taxon>Methanobacteriota</taxon>
        <taxon>Stenosarchaea group</taxon>
        <taxon>Halobacteria</taxon>
        <taxon>Halobacteriales</taxon>
        <taxon>Haloferacaceae</taxon>
    </lineage>
</organism>
<evidence type="ECO:0000256" key="8">
    <source>
        <dbReference type="SAM" id="Phobius"/>
    </source>
</evidence>
<evidence type="ECO:0000256" key="5">
    <source>
        <dbReference type="ARBA" id="ARBA00022692"/>
    </source>
</evidence>
<comment type="similarity">
    <text evidence="2">Belongs to the binding-protein-dependent transport system permease family. CysTW subfamily.</text>
</comment>
<protein>
    <submittedName>
        <fullName evidence="9">Spermidine/putrescine ABC transporter membrane protein</fullName>
    </submittedName>
</protein>
<dbReference type="RefSeq" id="WP_239685477.1">
    <property type="nucleotide sequence ID" value="NZ_LGUC01000001.1"/>
</dbReference>
<evidence type="ECO:0000256" key="2">
    <source>
        <dbReference type="ARBA" id="ARBA00007069"/>
    </source>
</evidence>
<dbReference type="PANTHER" id="PTHR42929">
    <property type="entry name" value="INNER MEMBRANE ABC TRANSPORTER PERMEASE PROTEIN YDCU-RELATED-RELATED"/>
    <property type="match status" value="1"/>
</dbReference>
<dbReference type="EMBL" id="LGUC01000001">
    <property type="protein sequence ID" value="KPN29365.1"/>
    <property type="molecule type" value="Genomic_DNA"/>
</dbReference>
<keyword evidence="4" id="KW-1003">Cell membrane</keyword>
<feature type="transmembrane region" description="Helical" evidence="8">
    <location>
        <begin position="90"/>
        <end position="114"/>
    </location>
</feature>
<dbReference type="GO" id="GO:0005886">
    <property type="term" value="C:plasma membrane"/>
    <property type="evidence" value="ECO:0007669"/>
    <property type="project" value="UniProtKB-SubCell"/>
</dbReference>
<proteinExistence type="inferred from homology"/>
<gene>
    <name evidence="9" type="ORF">SY89_00078</name>
</gene>
<sequence length="144" mass="15624">MATSTDSDDRSLLRTARGKLALTAGPSTIWLGLLLLAPLMFMVTVSFMSINEAYNIVWQPSLDNYGQLVGPGQPWDASFWNTSFMGSLLLSYQIAIVTTVLCFTLAFPLAYLLARKGGGCSRSSSSSCFSRFSPCIWCGPTRGC</sequence>